<dbReference type="AlphaFoldDB" id="A0A3A5MBD2"/>
<dbReference type="InterPro" id="IPR002656">
    <property type="entry name" value="Acyl_transf_3_dom"/>
</dbReference>
<dbReference type="PANTHER" id="PTHR23028">
    <property type="entry name" value="ACETYLTRANSFERASE"/>
    <property type="match status" value="1"/>
</dbReference>
<accession>A0A3A5MBD2</accession>
<feature type="transmembrane region" description="Helical" evidence="1">
    <location>
        <begin position="159"/>
        <end position="176"/>
    </location>
</feature>
<feature type="transmembrane region" description="Helical" evidence="1">
    <location>
        <begin position="21"/>
        <end position="42"/>
    </location>
</feature>
<dbReference type="EMBL" id="QZVT01000007">
    <property type="protein sequence ID" value="RJT77945.1"/>
    <property type="molecule type" value="Genomic_DNA"/>
</dbReference>
<keyword evidence="4" id="KW-1185">Reference proteome</keyword>
<feature type="domain" description="Acyltransferase 3" evidence="2">
    <location>
        <begin position="23"/>
        <end position="367"/>
    </location>
</feature>
<gene>
    <name evidence="3" type="ORF">D6T63_13365</name>
</gene>
<dbReference type="PANTHER" id="PTHR23028:SF53">
    <property type="entry name" value="ACYL_TRANSF_3 DOMAIN-CONTAINING PROTEIN"/>
    <property type="match status" value="1"/>
</dbReference>
<sequence length="399" mass="44062">MTATTATTGASSPPRAGLSKLPSLTGLRFFAALLVFCFHITLSNSPIPPNDPINPFADQELGSFLEMLVSKAGYVGVSFFFVLSGFLLAWSYKPGEQTTRFWRRRLLKIFPNHLVMWVLSMILFAAAINTPTGIISNLFLVNSFFPDGAVYVAVNPPSWTLNSELLFYMLFPLIMIPLRRIPGNRLWVWAWVMVGAMIAVQLVTTYLIPATPVSPLTPVSVTQFWFGYIFPPSRLFEFILGSILAMIVLDKRWIPLKMWQALLICVAGYALAMVVPFVYSFNVATIIPIAAIICTVAAGDIAGRKTFLASPVMVWLGNISFGFYLCQGVVIFYGRILLGDQVYDTPMALLVITGFFVATLLGGWALYALVEKPVMDRWARPRPKGAVPATEQPEPVAAP</sequence>
<protein>
    <submittedName>
        <fullName evidence="3">Acyltransferase</fullName>
    </submittedName>
</protein>
<feature type="transmembrane region" description="Helical" evidence="1">
    <location>
        <begin position="315"/>
        <end position="336"/>
    </location>
</feature>
<feature type="transmembrane region" description="Helical" evidence="1">
    <location>
        <begin position="72"/>
        <end position="93"/>
    </location>
</feature>
<dbReference type="GO" id="GO:0009103">
    <property type="term" value="P:lipopolysaccharide biosynthetic process"/>
    <property type="evidence" value="ECO:0007669"/>
    <property type="project" value="TreeGrafter"/>
</dbReference>
<proteinExistence type="predicted"/>
<evidence type="ECO:0000259" key="2">
    <source>
        <dbReference type="Pfam" id="PF01757"/>
    </source>
</evidence>
<evidence type="ECO:0000256" key="1">
    <source>
        <dbReference type="SAM" id="Phobius"/>
    </source>
</evidence>
<name>A0A3A5MBD2_9MICC</name>
<dbReference type="GO" id="GO:0016020">
    <property type="term" value="C:membrane"/>
    <property type="evidence" value="ECO:0007669"/>
    <property type="project" value="TreeGrafter"/>
</dbReference>
<feature type="transmembrane region" description="Helical" evidence="1">
    <location>
        <begin position="261"/>
        <end position="279"/>
    </location>
</feature>
<organism evidence="3 4">
    <name type="scientific">Arthrobacter cheniae</name>
    <dbReference type="NCBI Taxonomy" id="1258888"/>
    <lineage>
        <taxon>Bacteria</taxon>
        <taxon>Bacillati</taxon>
        <taxon>Actinomycetota</taxon>
        <taxon>Actinomycetes</taxon>
        <taxon>Micrococcales</taxon>
        <taxon>Micrococcaceae</taxon>
        <taxon>Arthrobacter</taxon>
    </lineage>
</organism>
<evidence type="ECO:0000313" key="3">
    <source>
        <dbReference type="EMBL" id="RJT77945.1"/>
    </source>
</evidence>
<dbReference type="Pfam" id="PF01757">
    <property type="entry name" value="Acyl_transf_3"/>
    <property type="match status" value="1"/>
</dbReference>
<feature type="transmembrane region" description="Helical" evidence="1">
    <location>
        <begin position="228"/>
        <end position="249"/>
    </location>
</feature>
<evidence type="ECO:0000313" key="4">
    <source>
        <dbReference type="Proteomes" id="UP000272560"/>
    </source>
</evidence>
<keyword evidence="1" id="KW-1133">Transmembrane helix</keyword>
<keyword evidence="3" id="KW-0808">Transferase</keyword>
<feature type="transmembrane region" description="Helical" evidence="1">
    <location>
        <begin position="188"/>
        <end position="208"/>
    </location>
</feature>
<feature type="transmembrane region" description="Helical" evidence="1">
    <location>
        <begin position="114"/>
        <end position="139"/>
    </location>
</feature>
<comment type="caution">
    <text evidence="3">The sequence shown here is derived from an EMBL/GenBank/DDBJ whole genome shotgun (WGS) entry which is preliminary data.</text>
</comment>
<dbReference type="Proteomes" id="UP000272560">
    <property type="component" value="Unassembled WGS sequence"/>
</dbReference>
<feature type="transmembrane region" description="Helical" evidence="1">
    <location>
        <begin position="285"/>
        <end position="303"/>
    </location>
</feature>
<keyword evidence="1" id="KW-0472">Membrane</keyword>
<dbReference type="RefSeq" id="WP_120149558.1">
    <property type="nucleotide sequence ID" value="NZ_QZVT01000007.1"/>
</dbReference>
<dbReference type="GO" id="GO:0016747">
    <property type="term" value="F:acyltransferase activity, transferring groups other than amino-acyl groups"/>
    <property type="evidence" value="ECO:0007669"/>
    <property type="project" value="InterPro"/>
</dbReference>
<keyword evidence="3" id="KW-0012">Acyltransferase</keyword>
<reference evidence="3 4" key="1">
    <citation type="submission" date="2018-09" db="EMBL/GenBank/DDBJ databases">
        <title>Novel species of Arthrobacter.</title>
        <authorList>
            <person name="Liu Q."/>
            <person name="Xin Y.-H."/>
        </authorList>
    </citation>
    <scope>NUCLEOTIDE SEQUENCE [LARGE SCALE GENOMIC DNA]</scope>
    <source>
        <strain evidence="3 4">Hz2</strain>
    </source>
</reference>
<feature type="transmembrane region" description="Helical" evidence="1">
    <location>
        <begin position="348"/>
        <end position="370"/>
    </location>
</feature>
<dbReference type="InterPro" id="IPR050879">
    <property type="entry name" value="Acyltransferase_3"/>
</dbReference>
<keyword evidence="1" id="KW-0812">Transmembrane</keyword>
<dbReference type="OrthoDB" id="9796461at2"/>